<organism evidence="1 2">
    <name type="scientific">Acidisoma silvae</name>
    <dbReference type="NCBI Taxonomy" id="2802396"/>
    <lineage>
        <taxon>Bacteria</taxon>
        <taxon>Pseudomonadati</taxon>
        <taxon>Pseudomonadota</taxon>
        <taxon>Alphaproteobacteria</taxon>
        <taxon>Acetobacterales</taxon>
        <taxon>Acidocellaceae</taxon>
        <taxon>Acidisoma</taxon>
    </lineage>
</organism>
<sequence>MIGEPRRPLVGITLDSEEPGGWSRYPWYAIRQNYLSAVAAAGGLPVALPHDPALAEEWLDRLDALVVTGGAFDIDPSIYGEADTHETVTLKAGRTTAELSLLRGALARNLPVLGICGGEQLLAVALGGTLIQHIPDSIPDALAHEQKTRHDEPGHSVAVTPDSLLARITGTAEMTVNTSHHQAVRTAGPGVIVNAIAPDGVIEGIEDPRYRFCLGVQWHPEFHTDPGDARIFTALIEACR</sequence>
<proteinExistence type="predicted"/>
<dbReference type="EMBL" id="JAESVB010000012">
    <property type="protein sequence ID" value="MCB8877294.1"/>
    <property type="molecule type" value="Genomic_DNA"/>
</dbReference>
<reference evidence="1" key="2">
    <citation type="submission" date="2021-01" db="EMBL/GenBank/DDBJ databases">
        <authorList>
            <person name="Mieszkin S."/>
            <person name="Pouder E."/>
            <person name="Alain K."/>
        </authorList>
    </citation>
    <scope>NUCLEOTIDE SEQUENCE</scope>
    <source>
        <strain evidence="1">HW T2.11</strain>
    </source>
</reference>
<keyword evidence="1" id="KW-0378">Hydrolase</keyword>
<reference evidence="1" key="1">
    <citation type="journal article" date="2021" name="Microorganisms">
        <title>Acidisoma silvae sp. nov. and Acidisomacellulosilytica sp. nov., Two Acidophilic Bacteria Isolated from Decaying Wood, Hydrolyzing Cellulose and Producing Poly-3-hydroxybutyrate.</title>
        <authorList>
            <person name="Mieszkin S."/>
            <person name="Pouder E."/>
            <person name="Uroz S."/>
            <person name="Simon-Colin C."/>
            <person name="Alain K."/>
        </authorList>
    </citation>
    <scope>NUCLEOTIDE SEQUENCE</scope>
    <source>
        <strain evidence="1">HW T2.11</strain>
    </source>
</reference>
<dbReference type="InterPro" id="IPR011697">
    <property type="entry name" value="Peptidase_C26"/>
</dbReference>
<dbReference type="Proteomes" id="UP000708298">
    <property type="component" value="Unassembled WGS sequence"/>
</dbReference>
<dbReference type="Pfam" id="PF07722">
    <property type="entry name" value="Peptidase_C26"/>
    <property type="match status" value="1"/>
</dbReference>
<evidence type="ECO:0000313" key="1">
    <source>
        <dbReference type="EMBL" id="MCB8877294.1"/>
    </source>
</evidence>
<gene>
    <name evidence="1" type="ORF">ASILVAE211_19005</name>
</gene>
<evidence type="ECO:0000313" key="2">
    <source>
        <dbReference type="Proteomes" id="UP000708298"/>
    </source>
</evidence>
<dbReference type="Gene3D" id="3.40.50.880">
    <property type="match status" value="1"/>
</dbReference>
<dbReference type="PANTHER" id="PTHR43235:SF1">
    <property type="entry name" value="GLUTAMINE AMIDOTRANSFERASE PB2B2.05-RELATED"/>
    <property type="match status" value="1"/>
</dbReference>
<dbReference type="GO" id="GO:0033969">
    <property type="term" value="F:gamma-glutamyl-gamma-aminobutyrate hydrolase activity"/>
    <property type="evidence" value="ECO:0007669"/>
    <property type="project" value="TreeGrafter"/>
</dbReference>
<protein>
    <submittedName>
        <fullName evidence="1">Gamma-glutamyl-gamma-aminobutyrate hydrolase family protein</fullName>
    </submittedName>
</protein>
<dbReference type="PROSITE" id="PS51273">
    <property type="entry name" value="GATASE_TYPE_1"/>
    <property type="match status" value="1"/>
</dbReference>
<dbReference type="InterPro" id="IPR029062">
    <property type="entry name" value="Class_I_gatase-like"/>
</dbReference>
<name>A0A963YUL0_9PROT</name>
<keyword evidence="2" id="KW-1185">Reference proteome</keyword>
<dbReference type="PANTHER" id="PTHR43235">
    <property type="entry name" value="GLUTAMINE AMIDOTRANSFERASE PB2B2.05-RELATED"/>
    <property type="match status" value="1"/>
</dbReference>
<dbReference type="GO" id="GO:0006598">
    <property type="term" value="P:polyamine catabolic process"/>
    <property type="evidence" value="ECO:0007669"/>
    <property type="project" value="TreeGrafter"/>
</dbReference>
<accession>A0A963YUL0</accession>
<dbReference type="SUPFAM" id="SSF52317">
    <property type="entry name" value="Class I glutamine amidotransferase-like"/>
    <property type="match status" value="1"/>
</dbReference>
<dbReference type="GO" id="GO:0005829">
    <property type="term" value="C:cytosol"/>
    <property type="evidence" value="ECO:0007669"/>
    <property type="project" value="TreeGrafter"/>
</dbReference>
<dbReference type="InterPro" id="IPR044668">
    <property type="entry name" value="PuuD-like"/>
</dbReference>
<dbReference type="AlphaFoldDB" id="A0A963YUL0"/>
<dbReference type="CDD" id="cd01745">
    <property type="entry name" value="GATase1_2"/>
    <property type="match status" value="1"/>
</dbReference>
<comment type="caution">
    <text evidence="1">The sequence shown here is derived from an EMBL/GenBank/DDBJ whole genome shotgun (WGS) entry which is preliminary data.</text>
</comment>
<dbReference type="RefSeq" id="WP_227322948.1">
    <property type="nucleotide sequence ID" value="NZ_JAESVB010000012.1"/>
</dbReference>